<dbReference type="PANTHER" id="PTHR43553">
    <property type="entry name" value="HEAVY METAL TRANSPORTER"/>
    <property type="match status" value="1"/>
</dbReference>
<evidence type="ECO:0000256" key="4">
    <source>
        <dbReference type="ARBA" id="ARBA00022840"/>
    </source>
</evidence>
<organism evidence="6 7">
    <name type="scientific">Cohaesibacter gelatinilyticus</name>
    <dbReference type="NCBI Taxonomy" id="372072"/>
    <lineage>
        <taxon>Bacteria</taxon>
        <taxon>Pseudomonadati</taxon>
        <taxon>Pseudomonadota</taxon>
        <taxon>Alphaproteobacteria</taxon>
        <taxon>Hyphomicrobiales</taxon>
        <taxon>Cohaesibacteraceae</taxon>
    </lineage>
</organism>
<dbReference type="EMBL" id="OBEL01000001">
    <property type="protein sequence ID" value="SNZ06740.1"/>
    <property type="molecule type" value="Genomic_DNA"/>
</dbReference>
<comment type="similarity">
    <text evidence="1">Belongs to the ABC transporter superfamily.</text>
</comment>
<dbReference type="InterPro" id="IPR003439">
    <property type="entry name" value="ABC_transporter-like_ATP-bd"/>
</dbReference>
<dbReference type="GO" id="GO:0005524">
    <property type="term" value="F:ATP binding"/>
    <property type="evidence" value="ECO:0007669"/>
    <property type="project" value="UniProtKB-KW"/>
</dbReference>
<evidence type="ECO:0000313" key="6">
    <source>
        <dbReference type="EMBL" id="SNZ06740.1"/>
    </source>
</evidence>
<dbReference type="SUPFAM" id="SSF52540">
    <property type="entry name" value="P-loop containing nucleoside triphosphate hydrolases"/>
    <property type="match status" value="1"/>
</dbReference>
<dbReference type="InterPro" id="IPR003593">
    <property type="entry name" value="AAA+_ATPase"/>
</dbReference>
<dbReference type="SMART" id="SM00382">
    <property type="entry name" value="AAA"/>
    <property type="match status" value="1"/>
</dbReference>
<dbReference type="Pfam" id="PF00005">
    <property type="entry name" value="ABC_tran"/>
    <property type="match status" value="1"/>
</dbReference>
<dbReference type="CDD" id="cd03225">
    <property type="entry name" value="ABC_cobalt_CbiO_domain1"/>
    <property type="match status" value="1"/>
</dbReference>
<keyword evidence="4 6" id="KW-0067">ATP-binding</keyword>
<dbReference type="PROSITE" id="PS50893">
    <property type="entry name" value="ABC_TRANSPORTER_2"/>
    <property type="match status" value="1"/>
</dbReference>
<proteinExistence type="inferred from homology"/>
<dbReference type="GO" id="GO:0043190">
    <property type="term" value="C:ATP-binding cassette (ABC) transporter complex"/>
    <property type="evidence" value="ECO:0007669"/>
    <property type="project" value="TreeGrafter"/>
</dbReference>
<protein>
    <submittedName>
        <fullName evidence="6">Biotin transport system ATP-binding protein</fullName>
    </submittedName>
</protein>
<evidence type="ECO:0000313" key="7">
    <source>
        <dbReference type="Proteomes" id="UP000219439"/>
    </source>
</evidence>
<keyword evidence="2" id="KW-0813">Transport</keyword>
<dbReference type="Proteomes" id="UP000219439">
    <property type="component" value="Unassembled WGS sequence"/>
</dbReference>
<dbReference type="InterPro" id="IPR050095">
    <property type="entry name" value="ECF_ABC_transporter_ATP-bd"/>
</dbReference>
<accession>A0A285NBE2</accession>
<evidence type="ECO:0000256" key="3">
    <source>
        <dbReference type="ARBA" id="ARBA00022741"/>
    </source>
</evidence>
<evidence type="ECO:0000259" key="5">
    <source>
        <dbReference type="PROSITE" id="PS50893"/>
    </source>
</evidence>
<dbReference type="GO" id="GO:0016887">
    <property type="term" value="F:ATP hydrolysis activity"/>
    <property type="evidence" value="ECO:0007669"/>
    <property type="project" value="InterPro"/>
</dbReference>
<feature type="domain" description="ABC transporter" evidence="5">
    <location>
        <begin position="2"/>
        <end position="228"/>
    </location>
</feature>
<keyword evidence="7" id="KW-1185">Reference proteome</keyword>
<dbReference type="RefSeq" id="WP_210200733.1">
    <property type="nucleotide sequence ID" value="NZ_OBEL01000001.1"/>
</dbReference>
<evidence type="ECO:0000256" key="1">
    <source>
        <dbReference type="ARBA" id="ARBA00005417"/>
    </source>
</evidence>
<evidence type="ECO:0000256" key="2">
    <source>
        <dbReference type="ARBA" id="ARBA00022448"/>
    </source>
</evidence>
<dbReference type="InterPro" id="IPR027417">
    <property type="entry name" value="P-loop_NTPase"/>
</dbReference>
<dbReference type="GO" id="GO:0042626">
    <property type="term" value="F:ATPase-coupled transmembrane transporter activity"/>
    <property type="evidence" value="ECO:0007669"/>
    <property type="project" value="TreeGrafter"/>
</dbReference>
<gene>
    <name evidence="6" type="ORF">SAMN06265368_0522</name>
</gene>
<dbReference type="Gene3D" id="3.40.50.300">
    <property type="entry name" value="P-loop containing nucleotide triphosphate hydrolases"/>
    <property type="match status" value="1"/>
</dbReference>
<reference evidence="6 7" key="1">
    <citation type="submission" date="2017-09" db="EMBL/GenBank/DDBJ databases">
        <authorList>
            <person name="Ehlers B."/>
            <person name="Leendertz F.H."/>
        </authorList>
    </citation>
    <scope>NUCLEOTIDE SEQUENCE [LARGE SCALE GENOMIC DNA]</scope>
    <source>
        <strain evidence="6 7">DSM 18289</strain>
    </source>
</reference>
<sequence>MIAIHSVDFSLQERPILSNVTLEISEKRVGLIGCNGSGKTSLLRMIAGLQEPDKGSVKIKGVDVAKDRQQAISTVGLIFQNPDHQIIFPTVEEEIAFGLESQLGDKAEAIRKANEILEAFGRSHWAALGTHMLSQGQRHLVCLMSVLAMKPSVILLDEPYAGLDWPTSSALYQWLEGLDQQIVLITHDLEHLRNFDRIIWLDDGKLAMDGTPETVLTAYVKEMKLRGYSDLTPETMQRSEISKLGA</sequence>
<name>A0A285NBE2_9HYPH</name>
<dbReference type="AlphaFoldDB" id="A0A285NBE2"/>
<dbReference type="PANTHER" id="PTHR43553:SF24">
    <property type="entry name" value="ENERGY-COUPLING FACTOR TRANSPORTER ATP-BINDING PROTEIN ECFA1"/>
    <property type="match status" value="1"/>
</dbReference>
<dbReference type="InterPro" id="IPR015856">
    <property type="entry name" value="ABC_transpr_CbiO/EcfA_su"/>
</dbReference>
<keyword evidence="3" id="KW-0547">Nucleotide-binding</keyword>